<feature type="compositionally biased region" description="Basic and acidic residues" evidence="2">
    <location>
        <begin position="1"/>
        <end position="20"/>
    </location>
</feature>
<organism evidence="3 4">
    <name type="scientific">Ridgeia piscesae</name>
    <name type="common">Tubeworm</name>
    <dbReference type="NCBI Taxonomy" id="27915"/>
    <lineage>
        <taxon>Eukaryota</taxon>
        <taxon>Metazoa</taxon>
        <taxon>Spiralia</taxon>
        <taxon>Lophotrochozoa</taxon>
        <taxon>Annelida</taxon>
        <taxon>Polychaeta</taxon>
        <taxon>Sedentaria</taxon>
        <taxon>Canalipalpata</taxon>
        <taxon>Sabellida</taxon>
        <taxon>Siboglinidae</taxon>
        <taxon>Ridgeia</taxon>
    </lineage>
</organism>
<evidence type="ECO:0000256" key="1">
    <source>
        <dbReference type="SAM" id="Coils"/>
    </source>
</evidence>
<feature type="compositionally biased region" description="Low complexity" evidence="2">
    <location>
        <begin position="22"/>
        <end position="34"/>
    </location>
</feature>
<feature type="coiled-coil region" evidence="1">
    <location>
        <begin position="101"/>
        <end position="229"/>
    </location>
</feature>
<feature type="compositionally biased region" description="Acidic residues" evidence="2">
    <location>
        <begin position="51"/>
        <end position="62"/>
    </location>
</feature>
<accession>A0AAD9NI21</accession>
<name>A0AAD9NI21_RIDPI</name>
<dbReference type="AlphaFoldDB" id="A0AAD9NI21"/>
<proteinExistence type="predicted"/>
<evidence type="ECO:0000256" key="2">
    <source>
        <dbReference type="SAM" id="MobiDB-lite"/>
    </source>
</evidence>
<reference evidence="3" key="1">
    <citation type="journal article" date="2023" name="Mol. Biol. Evol.">
        <title>Third-Generation Sequencing Reveals the Adaptive Role of the Epigenome in Three Deep-Sea Polychaetes.</title>
        <authorList>
            <person name="Perez M."/>
            <person name="Aroh O."/>
            <person name="Sun Y."/>
            <person name="Lan Y."/>
            <person name="Juniper S.K."/>
            <person name="Young C.R."/>
            <person name="Angers B."/>
            <person name="Qian P.Y."/>
        </authorList>
    </citation>
    <scope>NUCLEOTIDE SEQUENCE</scope>
    <source>
        <strain evidence="3">R07B-5</strain>
    </source>
</reference>
<gene>
    <name evidence="3" type="ORF">NP493_1135g00047</name>
</gene>
<sequence>MAKEREGQRAKKAGKKDAVKTSRSPSPHAGSPSPAEGQQPSPLPPEREGQDDVTDQPDDAADPDSPSSLDISESPEKTLTDALSKQRAVERETFRQLIKDNVTIEREKKQLTESVQDLLTKLELVNIDLEAERQSNAALNKELTEMKAEMKAVLLAAKKAKARAKSATEGGEDVGELEHQKAKYERKLEHLQGRLKKLAEDEEEKDKILSELRSQMDQKDRLITELEKRVDPTEIEEIRNQAAAVDVVAKNERPLTNAVVPNPESAVCVVQ</sequence>
<feature type="compositionally biased region" description="Low complexity" evidence="2">
    <location>
        <begin position="63"/>
        <end position="72"/>
    </location>
</feature>
<comment type="caution">
    <text evidence="3">The sequence shown here is derived from an EMBL/GenBank/DDBJ whole genome shotgun (WGS) entry which is preliminary data.</text>
</comment>
<feature type="region of interest" description="Disordered" evidence="2">
    <location>
        <begin position="1"/>
        <end position="89"/>
    </location>
</feature>
<evidence type="ECO:0000313" key="4">
    <source>
        <dbReference type="Proteomes" id="UP001209878"/>
    </source>
</evidence>
<keyword evidence="4" id="KW-1185">Reference proteome</keyword>
<evidence type="ECO:0000313" key="3">
    <source>
        <dbReference type="EMBL" id="KAK2170830.1"/>
    </source>
</evidence>
<dbReference type="EMBL" id="JAODUO010001133">
    <property type="protein sequence ID" value="KAK2170830.1"/>
    <property type="molecule type" value="Genomic_DNA"/>
</dbReference>
<protein>
    <submittedName>
        <fullName evidence="3">Uncharacterized protein</fullName>
    </submittedName>
</protein>
<dbReference type="Proteomes" id="UP001209878">
    <property type="component" value="Unassembled WGS sequence"/>
</dbReference>
<keyword evidence="1" id="KW-0175">Coiled coil</keyword>